<comment type="cofactor">
    <cofactor evidence="1">
        <name>FAD</name>
        <dbReference type="ChEBI" id="CHEBI:57692"/>
    </cofactor>
</comment>
<evidence type="ECO:0000256" key="13">
    <source>
        <dbReference type="ARBA" id="ARBA00049744"/>
    </source>
</evidence>
<gene>
    <name evidence="17" type="ORF">UFOPK3564_01179</name>
</gene>
<accession>A0A6J7GQS8</accession>
<evidence type="ECO:0000256" key="12">
    <source>
        <dbReference type="ARBA" id="ARBA00049723"/>
    </source>
</evidence>
<dbReference type="PROSITE" id="PS51318">
    <property type="entry name" value="TAT"/>
    <property type="match status" value="1"/>
</dbReference>
<keyword evidence="8" id="KW-0753">Steroid metabolism</keyword>
<sequence>MSPMSRRTFVAGAAAAGLAGVLPTSARAVTRRVPLTREEHRVVVIGSGFGGGVTALRLAQAGVPVLVLERGRRWPTGPNSDTFPRASAIDERALWYGGAPELFGRRVSLSPYAGLIDAEVGVGMTSLCAAGVGGGSLIYQGMTLQPAEDVFNRHLPEALDYRRMAREHYPRVARMLGVATAPDDVVEHPNYAAPRIFARNARREGYGVEKIPMPIDWSFAQRELTGELRPSYTNGDGALGVNNGGKHTVDVTYLRDAEATGRVRVAPLHHVREVSRAADGRWTIEVDRTDERGTVLEQKVLTAKTLVMAAGANNTNKLLVRAAATGRIPDMPDGLGKGWGTNADRIVMWTNLADDFGAVQGGPVVFGSKDWSDPALANTVIQASIPPLGIDTRTTVLVGFGGSDARGSFSYSHVLGRVVLSFPLGGDRPVHDRILARMERIARPAGLLEDTNLIVPSTWHGLGGANMGTVCDLEGRVQGQRGLYVLDGALIPGSTAACNPSMTIAAVVERALDDIVRKDVGTRI</sequence>
<feature type="domain" description="Glucose-methanol-choline oxidoreductase N-terminal" evidence="15">
    <location>
        <begin position="126"/>
        <end position="323"/>
    </location>
</feature>
<keyword evidence="5" id="KW-0560">Oxidoreductase</keyword>
<evidence type="ECO:0000256" key="5">
    <source>
        <dbReference type="ARBA" id="ARBA00023002"/>
    </source>
</evidence>
<dbReference type="GO" id="GO:0004769">
    <property type="term" value="F:steroid Delta-isomerase activity"/>
    <property type="evidence" value="ECO:0007669"/>
    <property type="project" value="UniProtKB-EC"/>
</dbReference>
<evidence type="ECO:0000256" key="1">
    <source>
        <dbReference type="ARBA" id="ARBA00001974"/>
    </source>
</evidence>
<dbReference type="SUPFAM" id="SSF51905">
    <property type="entry name" value="FAD/NAD(P)-binding domain"/>
    <property type="match status" value="1"/>
</dbReference>
<keyword evidence="4" id="KW-0274">FAD</keyword>
<dbReference type="Pfam" id="PF13450">
    <property type="entry name" value="NAD_binding_8"/>
    <property type="match status" value="1"/>
</dbReference>
<evidence type="ECO:0000256" key="6">
    <source>
        <dbReference type="ARBA" id="ARBA00023098"/>
    </source>
</evidence>
<dbReference type="InterPro" id="IPR007867">
    <property type="entry name" value="GMC_OxRtase_C"/>
</dbReference>
<evidence type="ECO:0000259" key="16">
    <source>
        <dbReference type="Pfam" id="PF05199"/>
    </source>
</evidence>
<keyword evidence="6" id="KW-0443">Lipid metabolism</keyword>
<name>A0A6J7GQS8_9ZZZZ</name>
<keyword evidence="2" id="KW-0153">Cholesterol metabolism</keyword>
<evidence type="ECO:0000256" key="8">
    <source>
        <dbReference type="ARBA" id="ARBA00023221"/>
    </source>
</evidence>
<evidence type="ECO:0000313" key="17">
    <source>
        <dbReference type="EMBL" id="CAB4910202.1"/>
    </source>
</evidence>
<feature type="domain" description="Glucose-methanol-choline oxidoreductase C-terminal" evidence="16">
    <location>
        <begin position="457"/>
        <end position="507"/>
    </location>
</feature>
<evidence type="ECO:0000256" key="14">
    <source>
        <dbReference type="ARBA" id="ARBA00049778"/>
    </source>
</evidence>
<keyword evidence="9" id="KW-0413">Isomerase</keyword>
<dbReference type="Gene3D" id="3.50.50.60">
    <property type="entry name" value="FAD/NAD(P)-binding domain"/>
    <property type="match status" value="1"/>
</dbReference>
<dbReference type="InterPro" id="IPR052542">
    <property type="entry name" value="Cholesterol_Oxidase"/>
</dbReference>
<protein>
    <recommendedName>
        <fullName evidence="13">Cholesterol oxidase</fullName>
        <ecNumber evidence="12">1.1.3.6</ecNumber>
        <ecNumber evidence="10">5.3.3.1</ecNumber>
    </recommendedName>
    <alternativeName>
        <fullName evidence="14">Cholesterol isomerase</fullName>
    </alternativeName>
</protein>
<evidence type="ECO:0000256" key="9">
    <source>
        <dbReference type="ARBA" id="ARBA00023235"/>
    </source>
</evidence>
<dbReference type="GO" id="GO:0016995">
    <property type="term" value="F:cholesterol oxidase activity"/>
    <property type="evidence" value="ECO:0007669"/>
    <property type="project" value="UniProtKB-EC"/>
</dbReference>
<dbReference type="GO" id="GO:0008203">
    <property type="term" value="P:cholesterol metabolic process"/>
    <property type="evidence" value="ECO:0007669"/>
    <property type="project" value="UniProtKB-KW"/>
</dbReference>
<dbReference type="InterPro" id="IPR036188">
    <property type="entry name" value="FAD/NAD-bd_sf"/>
</dbReference>
<keyword evidence="3" id="KW-0285">Flavoprotein</keyword>
<organism evidence="17">
    <name type="scientific">freshwater metagenome</name>
    <dbReference type="NCBI Taxonomy" id="449393"/>
    <lineage>
        <taxon>unclassified sequences</taxon>
        <taxon>metagenomes</taxon>
        <taxon>ecological metagenomes</taxon>
    </lineage>
</organism>
<evidence type="ECO:0000256" key="4">
    <source>
        <dbReference type="ARBA" id="ARBA00022827"/>
    </source>
</evidence>
<dbReference type="SUPFAM" id="SSF54373">
    <property type="entry name" value="FAD-linked reductases, C-terminal domain"/>
    <property type="match status" value="1"/>
</dbReference>
<reference evidence="17" key="1">
    <citation type="submission" date="2020-05" db="EMBL/GenBank/DDBJ databases">
        <authorList>
            <person name="Chiriac C."/>
            <person name="Salcher M."/>
            <person name="Ghai R."/>
            <person name="Kavagutti S V."/>
        </authorList>
    </citation>
    <scope>NUCLEOTIDE SEQUENCE</scope>
</reference>
<dbReference type="PANTHER" id="PTHR47470">
    <property type="entry name" value="CHOLESTEROL OXIDASE"/>
    <property type="match status" value="1"/>
</dbReference>
<evidence type="ECO:0000259" key="15">
    <source>
        <dbReference type="Pfam" id="PF00732"/>
    </source>
</evidence>
<dbReference type="InterPro" id="IPR006311">
    <property type="entry name" value="TAT_signal"/>
</dbReference>
<evidence type="ECO:0000256" key="3">
    <source>
        <dbReference type="ARBA" id="ARBA00022630"/>
    </source>
</evidence>
<evidence type="ECO:0000256" key="10">
    <source>
        <dbReference type="ARBA" id="ARBA00038856"/>
    </source>
</evidence>
<dbReference type="InterPro" id="IPR000172">
    <property type="entry name" value="GMC_OxRdtase_N"/>
</dbReference>
<dbReference type="EMBL" id="CAFBMK010000052">
    <property type="protein sequence ID" value="CAB4910202.1"/>
    <property type="molecule type" value="Genomic_DNA"/>
</dbReference>
<dbReference type="PANTHER" id="PTHR47470:SF1">
    <property type="entry name" value="FAD-DEPENDENT OXIDOREDUCTASE 2 FAD BINDING DOMAIN-CONTAINING PROTEIN"/>
    <property type="match status" value="1"/>
</dbReference>
<comment type="pathway">
    <text evidence="11">Steroid metabolism; cholesterol degradation.</text>
</comment>
<dbReference type="Pfam" id="PF00732">
    <property type="entry name" value="GMC_oxred_N"/>
    <property type="match status" value="1"/>
</dbReference>
<evidence type="ECO:0000256" key="11">
    <source>
        <dbReference type="ARBA" id="ARBA00049645"/>
    </source>
</evidence>
<dbReference type="Gene3D" id="3.30.410.10">
    <property type="entry name" value="Cholesterol Oxidase, domain 2"/>
    <property type="match status" value="1"/>
</dbReference>
<dbReference type="AlphaFoldDB" id="A0A6J7GQS8"/>
<dbReference type="EC" id="5.3.3.1" evidence="10"/>
<dbReference type="GO" id="GO:0050660">
    <property type="term" value="F:flavin adenine dinucleotide binding"/>
    <property type="evidence" value="ECO:0007669"/>
    <property type="project" value="InterPro"/>
</dbReference>
<evidence type="ECO:0000256" key="7">
    <source>
        <dbReference type="ARBA" id="ARBA00023166"/>
    </source>
</evidence>
<dbReference type="Pfam" id="PF05199">
    <property type="entry name" value="GMC_oxred_C"/>
    <property type="match status" value="1"/>
</dbReference>
<keyword evidence="7" id="KW-1207">Sterol metabolism</keyword>
<proteinExistence type="predicted"/>
<dbReference type="EC" id="1.1.3.6" evidence="12"/>
<evidence type="ECO:0000256" key="2">
    <source>
        <dbReference type="ARBA" id="ARBA00022548"/>
    </source>
</evidence>